<gene>
    <name evidence="2" type="ORF">MNB_ARC-1_755</name>
</gene>
<keyword evidence="1" id="KW-1133">Transmembrane helix</keyword>
<keyword evidence="1" id="KW-0812">Transmembrane</keyword>
<feature type="transmembrane region" description="Helical" evidence="1">
    <location>
        <begin position="6"/>
        <end position="29"/>
    </location>
</feature>
<evidence type="ECO:0000256" key="1">
    <source>
        <dbReference type="SAM" id="Phobius"/>
    </source>
</evidence>
<accession>A0A3B1E6M1</accession>
<keyword evidence="1" id="KW-0472">Membrane</keyword>
<name>A0A3B1E6M1_9ZZZZ</name>
<reference evidence="2" key="1">
    <citation type="submission" date="2018-10" db="EMBL/GenBank/DDBJ databases">
        <authorList>
            <person name="Aoki K."/>
        </authorList>
    </citation>
    <scope>NUCLEOTIDE SEQUENCE</scope>
</reference>
<protein>
    <submittedName>
        <fullName evidence="2">Uncharacterized protein</fullName>
    </submittedName>
</protein>
<dbReference type="AlphaFoldDB" id="A0A3B1E6M1"/>
<dbReference type="EMBL" id="UOYO01000042">
    <property type="protein sequence ID" value="VAY88053.1"/>
    <property type="molecule type" value="Genomic_DNA"/>
</dbReference>
<evidence type="ECO:0000313" key="2">
    <source>
        <dbReference type="EMBL" id="VAY88053.1"/>
    </source>
</evidence>
<organism evidence="2">
    <name type="scientific">hydrothermal vent metagenome</name>
    <dbReference type="NCBI Taxonomy" id="652676"/>
    <lineage>
        <taxon>unclassified sequences</taxon>
        <taxon>metagenomes</taxon>
        <taxon>ecological metagenomes</taxon>
    </lineage>
</organism>
<sequence length="119" mass="14035">MKKSIILLELIFTMVLLAIIFSTTTKFLFAINNKSNSDFTTNLTKIEFESTKLFLVNTLHHENKLTKITYSNNKLFYDTILLQNNITYFELIYNNSSNTYTVKICINLYQNICQEWIIK</sequence>
<proteinExistence type="predicted"/>